<dbReference type="PANTHER" id="PTHR44688:SF16">
    <property type="entry name" value="DNA-BINDING TRANSCRIPTIONAL ACTIVATOR DEVR_DOSR"/>
    <property type="match status" value="1"/>
</dbReference>
<evidence type="ECO:0000256" key="3">
    <source>
        <dbReference type="ARBA" id="ARBA00023159"/>
    </source>
</evidence>
<evidence type="ECO:0000256" key="2">
    <source>
        <dbReference type="ARBA" id="ARBA00023125"/>
    </source>
</evidence>
<dbReference type="AlphaFoldDB" id="A0A1C3HGG2"/>
<dbReference type="InterPro" id="IPR001789">
    <property type="entry name" value="Sig_transdc_resp-reg_receiver"/>
</dbReference>
<dbReference type="Gene3D" id="1.10.10.10">
    <property type="entry name" value="Winged helix-like DNA-binding domain superfamily/Winged helix DNA-binding domain"/>
    <property type="match status" value="1"/>
</dbReference>
<evidence type="ECO:0000313" key="8">
    <source>
        <dbReference type="EMBL" id="SAY44133.1"/>
    </source>
</evidence>
<feature type="domain" description="HTH luxR-type" evidence="6">
    <location>
        <begin position="129"/>
        <end position="194"/>
    </location>
</feature>
<dbReference type="Gene3D" id="3.40.50.2300">
    <property type="match status" value="1"/>
</dbReference>
<evidence type="ECO:0000256" key="5">
    <source>
        <dbReference type="PROSITE-ProRule" id="PRU00169"/>
    </source>
</evidence>
<protein>
    <submittedName>
        <fullName evidence="8">Tetrathionate response regulatory protein TtrR</fullName>
    </submittedName>
</protein>
<keyword evidence="4" id="KW-0804">Transcription</keyword>
<dbReference type="PROSITE" id="PS50043">
    <property type="entry name" value="HTH_LUXR_2"/>
    <property type="match status" value="1"/>
</dbReference>
<keyword evidence="3" id="KW-0010">Activator</keyword>
<dbReference type="InterPro" id="IPR011006">
    <property type="entry name" value="CheY-like_superfamily"/>
</dbReference>
<proteinExistence type="predicted"/>
<dbReference type="PRINTS" id="PR00038">
    <property type="entry name" value="HTHLUXR"/>
</dbReference>
<reference evidence="8" key="1">
    <citation type="submission" date="2016-05" db="EMBL/GenBank/DDBJ databases">
        <authorList>
            <person name="Cock P.J.A."/>
            <person name="Cock P.J.A."/>
        </authorList>
    </citation>
    <scope>NUCLEOTIDE SEQUENCE</scope>
    <source>
        <strain evidence="8">PWN146_assembly</strain>
    </source>
</reference>
<accession>A0A1C3HGG2</accession>
<keyword evidence="2" id="KW-0238">DNA-binding</keyword>
<evidence type="ECO:0000256" key="4">
    <source>
        <dbReference type="ARBA" id="ARBA00023163"/>
    </source>
</evidence>
<dbReference type="GO" id="GO:0006355">
    <property type="term" value="P:regulation of DNA-templated transcription"/>
    <property type="evidence" value="ECO:0007669"/>
    <property type="project" value="InterPro"/>
</dbReference>
<name>A0A1C3HGG2_SERMA</name>
<dbReference type="Pfam" id="PF00072">
    <property type="entry name" value="Response_reg"/>
    <property type="match status" value="1"/>
</dbReference>
<evidence type="ECO:0000259" key="7">
    <source>
        <dbReference type="PROSITE" id="PS50110"/>
    </source>
</evidence>
<feature type="domain" description="Response regulatory" evidence="7">
    <location>
        <begin position="3"/>
        <end position="117"/>
    </location>
</feature>
<dbReference type="SUPFAM" id="SSF52172">
    <property type="entry name" value="CheY-like"/>
    <property type="match status" value="1"/>
</dbReference>
<dbReference type="InterPro" id="IPR036388">
    <property type="entry name" value="WH-like_DNA-bd_sf"/>
</dbReference>
<sequence>MSLIHLVDDDVAVTDACHFLLTSLGHDVQCWNDSIDFLAQADLFQTGIVLLDMRMPKLDGHQAYAELRRLGSTLAVVFLSGHGDVPMAVEQMKYGAVDFLQKPIAAEPLIAALERAHRVSAVAWQRHETYGRYRTLTPKERDIAQLVVRGMMNREMAERLNIALRTVEVHRAKVMEKMQAASLAELVIQLQGLPHAAHE</sequence>
<gene>
    <name evidence="8" type="primary">ttrR</name>
    <name evidence="8" type="ORF">PWN146_02832</name>
</gene>
<dbReference type="InterPro" id="IPR053534">
    <property type="entry name" value="Tetrathionate_resp_reg"/>
</dbReference>
<dbReference type="Pfam" id="PF00196">
    <property type="entry name" value="GerE"/>
    <property type="match status" value="1"/>
</dbReference>
<dbReference type="PROSITE" id="PS50110">
    <property type="entry name" value="RESPONSE_REGULATORY"/>
    <property type="match status" value="1"/>
</dbReference>
<evidence type="ECO:0000259" key="6">
    <source>
        <dbReference type="PROSITE" id="PS50043"/>
    </source>
</evidence>
<organism evidence="8">
    <name type="scientific">Serratia marcescens</name>
    <dbReference type="NCBI Taxonomy" id="615"/>
    <lineage>
        <taxon>Bacteria</taxon>
        <taxon>Pseudomonadati</taxon>
        <taxon>Pseudomonadota</taxon>
        <taxon>Gammaproteobacteria</taxon>
        <taxon>Enterobacterales</taxon>
        <taxon>Yersiniaceae</taxon>
        <taxon>Serratia</taxon>
    </lineage>
</organism>
<dbReference type="CDD" id="cd06170">
    <property type="entry name" value="LuxR_C_like"/>
    <property type="match status" value="1"/>
</dbReference>
<keyword evidence="5" id="KW-0597">Phosphoprotein</keyword>
<dbReference type="PANTHER" id="PTHR44688">
    <property type="entry name" value="DNA-BINDING TRANSCRIPTIONAL ACTIVATOR DEVR_DOSR"/>
    <property type="match status" value="1"/>
</dbReference>
<dbReference type="SMART" id="SM00448">
    <property type="entry name" value="REC"/>
    <property type="match status" value="1"/>
</dbReference>
<evidence type="ECO:0000256" key="1">
    <source>
        <dbReference type="ARBA" id="ARBA00023015"/>
    </source>
</evidence>
<feature type="modified residue" description="4-aspartylphosphate" evidence="5">
    <location>
        <position position="52"/>
    </location>
</feature>
<dbReference type="EMBL" id="LT575490">
    <property type="protein sequence ID" value="SAY44133.1"/>
    <property type="molecule type" value="Genomic_DNA"/>
</dbReference>
<keyword evidence="1" id="KW-0805">Transcription regulation</keyword>
<dbReference type="GO" id="GO:0000160">
    <property type="term" value="P:phosphorelay signal transduction system"/>
    <property type="evidence" value="ECO:0007669"/>
    <property type="project" value="InterPro"/>
</dbReference>
<dbReference type="GO" id="GO:0003677">
    <property type="term" value="F:DNA binding"/>
    <property type="evidence" value="ECO:0007669"/>
    <property type="project" value="UniProtKB-KW"/>
</dbReference>
<dbReference type="NCBIfam" id="NF040749">
    <property type="entry name" value="tetrathio_RR"/>
    <property type="match status" value="1"/>
</dbReference>
<dbReference type="SMART" id="SM00421">
    <property type="entry name" value="HTH_LUXR"/>
    <property type="match status" value="1"/>
</dbReference>
<dbReference type="InterPro" id="IPR000792">
    <property type="entry name" value="Tscrpt_reg_LuxR_C"/>
</dbReference>